<keyword evidence="6" id="KW-1185">Reference proteome</keyword>
<dbReference type="InterPro" id="IPR028098">
    <property type="entry name" value="Glyco_trans_4-like_N"/>
</dbReference>
<feature type="domain" description="Glycosyl transferase family 1" evidence="3">
    <location>
        <begin position="204"/>
        <end position="366"/>
    </location>
</feature>
<dbReference type="GO" id="GO:0016757">
    <property type="term" value="F:glycosyltransferase activity"/>
    <property type="evidence" value="ECO:0007669"/>
    <property type="project" value="UniProtKB-KW"/>
</dbReference>
<dbReference type="Pfam" id="PF13439">
    <property type="entry name" value="Glyco_transf_4"/>
    <property type="match status" value="1"/>
</dbReference>
<evidence type="ECO:0000256" key="1">
    <source>
        <dbReference type="ARBA" id="ARBA00022676"/>
    </source>
</evidence>
<dbReference type="InterPro" id="IPR001296">
    <property type="entry name" value="Glyco_trans_1"/>
</dbReference>
<sequence>MQSQMPKRVLFMISSMRGGGSERQTLLLLQHVDRTRIEPHLYLTERAGNLLSQIPSDVPVHSFDDHVGRGGLYYPGRIMNQQVSHLRAILAENRIEAVYDRTFHMTLVAGPACDRMGIPRVSTMVSPPHQALPMVEQRFVRFKRWRLANAYKKAAVLVAVSRAAAQSAERYYRLHSGSVRVIPNPVEFGKTDETTATVDRSLANPIQLICVGRMTTEKGHADLIRAIAFTESNGPEKSKWPETMPRLSLTMVGDGPLRHELEEMARESIHRQQIDFVGNDPAAIDRMRHSDALVLPSIFEGMPNVVLEAMALGLPVIATRSGGTIELQKDEPTMFFAEPNDPPSLASAILDFATDPAETKKRTAAATRYVREHHDVAKTTRAIEDLLVEACVTRE</sequence>
<evidence type="ECO:0000259" key="4">
    <source>
        <dbReference type="Pfam" id="PF13439"/>
    </source>
</evidence>
<evidence type="ECO:0000313" key="6">
    <source>
        <dbReference type="Proteomes" id="UP000319143"/>
    </source>
</evidence>
<evidence type="ECO:0000313" key="5">
    <source>
        <dbReference type="EMBL" id="TWU34440.1"/>
    </source>
</evidence>
<gene>
    <name evidence="5" type="primary">epsF_7</name>
    <name evidence="5" type="ORF">Poly41_45880</name>
</gene>
<dbReference type="PANTHER" id="PTHR12526:SF510">
    <property type="entry name" value="D-INOSITOL 3-PHOSPHATE GLYCOSYLTRANSFERASE"/>
    <property type="match status" value="1"/>
</dbReference>
<reference evidence="5 6" key="1">
    <citation type="submission" date="2019-02" db="EMBL/GenBank/DDBJ databases">
        <title>Deep-cultivation of Planctomycetes and their phenomic and genomic characterization uncovers novel biology.</title>
        <authorList>
            <person name="Wiegand S."/>
            <person name="Jogler M."/>
            <person name="Boedeker C."/>
            <person name="Pinto D."/>
            <person name="Vollmers J."/>
            <person name="Rivas-Marin E."/>
            <person name="Kohn T."/>
            <person name="Peeters S.H."/>
            <person name="Heuer A."/>
            <person name="Rast P."/>
            <person name="Oberbeckmann S."/>
            <person name="Bunk B."/>
            <person name="Jeske O."/>
            <person name="Meyerdierks A."/>
            <person name="Storesund J.E."/>
            <person name="Kallscheuer N."/>
            <person name="Luecker S."/>
            <person name="Lage O.M."/>
            <person name="Pohl T."/>
            <person name="Merkel B.J."/>
            <person name="Hornburger P."/>
            <person name="Mueller R.-W."/>
            <person name="Bruemmer F."/>
            <person name="Labrenz M."/>
            <person name="Spormann A.M."/>
            <person name="Op Den Camp H."/>
            <person name="Overmann J."/>
            <person name="Amann R."/>
            <person name="Jetten M.S.M."/>
            <person name="Mascher T."/>
            <person name="Medema M.H."/>
            <person name="Devos D.P."/>
            <person name="Kaster A.-K."/>
            <person name="Ovreas L."/>
            <person name="Rohde M."/>
            <person name="Galperin M.Y."/>
            <person name="Jogler C."/>
        </authorList>
    </citation>
    <scope>NUCLEOTIDE SEQUENCE [LARGE SCALE GENOMIC DNA]</scope>
    <source>
        <strain evidence="5 6">Poly41</strain>
    </source>
</reference>
<keyword evidence="2 5" id="KW-0808">Transferase</keyword>
<dbReference type="AlphaFoldDB" id="A0A5C6DCE6"/>
<comment type="caution">
    <text evidence="5">The sequence shown here is derived from an EMBL/GenBank/DDBJ whole genome shotgun (WGS) entry which is preliminary data.</text>
</comment>
<dbReference type="Gene3D" id="3.40.50.2000">
    <property type="entry name" value="Glycogen Phosphorylase B"/>
    <property type="match status" value="2"/>
</dbReference>
<proteinExistence type="predicted"/>
<dbReference type="PANTHER" id="PTHR12526">
    <property type="entry name" value="GLYCOSYLTRANSFERASE"/>
    <property type="match status" value="1"/>
</dbReference>
<evidence type="ECO:0000259" key="3">
    <source>
        <dbReference type="Pfam" id="PF00534"/>
    </source>
</evidence>
<name>A0A5C6DCE6_9BACT</name>
<organism evidence="5 6">
    <name type="scientific">Novipirellula artificiosorum</name>
    <dbReference type="NCBI Taxonomy" id="2528016"/>
    <lineage>
        <taxon>Bacteria</taxon>
        <taxon>Pseudomonadati</taxon>
        <taxon>Planctomycetota</taxon>
        <taxon>Planctomycetia</taxon>
        <taxon>Pirellulales</taxon>
        <taxon>Pirellulaceae</taxon>
        <taxon>Novipirellula</taxon>
    </lineage>
</organism>
<keyword evidence="1 5" id="KW-0328">Glycosyltransferase</keyword>
<dbReference type="CDD" id="cd03811">
    <property type="entry name" value="GT4_GT28_WabH-like"/>
    <property type="match status" value="1"/>
</dbReference>
<dbReference type="Proteomes" id="UP000319143">
    <property type="component" value="Unassembled WGS sequence"/>
</dbReference>
<evidence type="ECO:0000256" key="2">
    <source>
        <dbReference type="ARBA" id="ARBA00022679"/>
    </source>
</evidence>
<dbReference type="EMBL" id="SJPV01000008">
    <property type="protein sequence ID" value="TWU34440.1"/>
    <property type="molecule type" value="Genomic_DNA"/>
</dbReference>
<accession>A0A5C6DCE6</accession>
<dbReference type="Pfam" id="PF00534">
    <property type="entry name" value="Glycos_transf_1"/>
    <property type="match status" value="1"/>
</dbReference>
<feature type="domain" description="Glycosyltransferase subfamily 4-like N-terminal" evidence="4">
    <location>
        <begin position="19"/>
        <end position="187"/>
    </location>
</feature>
<dbReference type="EC" id="2.4.-.-" evidence="5"/>
<protein>
    <submittedName>
        <fullName evidence="5">Putative glycosyltransferase EpsF</fullName>
        <ecNumber evidence="5">2.4.-.-</ecNumber>
    </submittedName>
</protein>
<dbReference type="SUPFAM" id="SSF53756">
    <property type="entry name" value="UDP-Glycosyltransferase/glycogen phosphorylase"/>
    <property type="match status" value="1"/>
</dbReference>